<sequence>MINGTQNPVVGNNEIYQYSDSLDIFNSSNATYVWNIWKKKQGKWVNITAKPPKMGQKVSFKFGEKVIGEEFKLEVFKAIPKFGSDDFDAKSVGEIIVIPASSKITKITKVELLYVDDTKGSTFSFMEKLRAKANCVGLFGNELVFTLWEDDAEKSGHNSKNLFIDSKKGKINSKGFAIVEFTLSKALMHKAMQGEADTKQLEFYVTVEYFKNNKHATENVNINNPFPKPQKSVATKQQAPAKAKGSPAASKPVSKKEEKGIWNRLSEGASKLGGEIHDYAEAKAKAIFDQLPTIISEDIVSSTKVDSIPDSSKSEEKCPRCTKLTEAELTAVFPGLKETSLITEVVTSFNEYCKKFNVNTCTLKAHFFAQSKQESGDSLTPAINGENMNYNIAALKSTGFKNVSSSYLFGGKTGIEMANDLGRKKDEGALSIDRQIKIANFVYGLDPKAKSLGNKAPADNKSLNENDNEGWRFRGRGMLQIKGRYNYSTIQTHVNKVVGKQFLDIKEGRKYDGKLTATEALLSGLGDWDLHKMHSVAKVGVTEDACRNVIKIINSATKSKTKRIANLIGGTWYEDDKNTNTSHVVKEKDSMKFIFRVKECKLLNIVDDKVKGDDDGVLNKMKKIADEHHTYKQETNHLRTDDSEDGLANLDCSEFVSRYLYELGITSSIIYMTTDSMKTEKAFRNVIGNNNIDFVAGSDGENFTPERGDIFVWRRSDAGHTGIVYSYDSSTDVVTILEAIGNVERLAKKIKLKMVDIGELEIPELLNIPD</sequence>
<name>A0A8J8KAE6_9FLAO</name>
<feature type="region of interest" description="Disordered" evidence="1">
    <location>
        <begin position="218"/>
        <end position="259"/>
    </location>
</feature>
<gene>
    <name evidence="3" type="ORF">HNQ03_003167</name>
</gene>
<accession>A0A8J8KAE6</accession>
<evidence type="ECO:0000313" key="3">
    <source>
        <dbReference type="EMBL" id="NRS94067.1"/>
    </source>
</evidence>
<dbReference type="RefSeq" id="WP_173780598.1">
    <property type="nucleotide sequence ID" value="NZ_JABSNO010000041.1"/>
</dbReference>
<evidence type="ECO:0000313" key="4">
    <source>
        <dbReference type="Proteomes" id="UP000610746"/>
    </source>
</evidence>
<dbReference type="SUPFAM" id="SSF54001">
    <property type="entry name" value="Cysteine proteinases"/>
    <property type="match status" value="1"/>
</dbReference>
<evidence type="ECO:0000256" key="1">
    <source>
        <dbReference type="SAM" id="MobiDB-lite"/>
    </source>
</evidence>
<reference evidence="3" key="1">
    <citation type="submission" date="2020-05" db="EMBL/GenBank/DDBJ databases">
        <title>Genomic Encyclopedia of Type Strains, Phase IV (KMG-V): Genome sequencing to study the core and pangenomes of soil and plant-associated prokaryotes.</title>
        <authorList>
            <person name="Whitman W."/>
        </authorList>
    </citation>
    <scope>NUCLEOTIDE SEQUENCE</scope>
    <source>
        <strain evidence="3">16F</strain>
    </source>
</reference>
<feature type="compositionally biased region" description="Low complexity" evidence="1">
    <location>
        <begin position="239"/>
        <end position="252"/>
    </location>
</feature>
<proteinExistence type="predicted"/>
<comment type="caution">
    <text evidence="3">The sequence shown here is derived from an EMBL/GenBank/DDBJ whole genome shotgun (WGS) entry which is preliminary data.</text>
</comment>
<organism evidence="3 4">
    <name type="scientific">Frigoriflavimonas asaccharolytica</name>
    <dbReference type="NCBI Taxonomy" id="2735899"/>
    <lineage>
        <taxon>Bacteria</taxon>
        <taxon>Pseudomonadati</taxon>
        <taxon>Bacteroidota</taxon>
        <taxon>Flavobacteriia</taxon>
        <taxon>Flavobacteriales</taxon>
        <taxon>Weeksellaceae</taxon>
        <taxon>Frigoriflavimonas</taxon>
    </lineage>
</organism>
<keyword evidence="4" id="KW-1185">Reference proteome</keyword>
<protein>
    <submittedName>
        <fullName evidence="3">Putative chitinase</fullName>
    </submittedName>
</protein>
<dbReference type="SUPFAM" id="SSF53955">
    <property type="entry name" value="Lysozyme-like"/>
    <property type="match status" value="1"/>
</dbReference>
<dbReference type="InterPro" id="IPR023346">
    <property type="entry name" value="Lysozyme-like_dom_sf"/>
</dbReference>
<dbReference type="Gene3D" id="1.10.530.10">
    <property type="match status" value="1"/>
</dbReference>
<dbReference type="InterPro" id="IPR038765">
    <property type="entry name" value="Papain-like_cys_pep_sf"/>
</dbReference>
<dbReference type="EMBL" id="JABSNO010000041">
    <property type="protein sequence ID" value="NRS94067.1"/>
    <property type="molecule type" value="Genomic_DNA"/>
</dbReference>
<dbReference type="Pfam" id="PF05257">
    <property type="entry name" value="CHAP"/>
    <property type="match status" value="1"/>
</dbReference>
<feature type="domain" description="Peptidase C51" evidence="2">
    <location>
        <begin position="651"/>
        <end position="738"/>
    </location>
</feature>
<evidence type="ECO:0000259" key="2">
    <source>
        <dbReference type="Pfam" id="PF05257"/>
    </source>
</evidence>
<dbReference type="Gene3D" id="3.90.1720.10">
    <property type="entry name" value="endopeptidase domain like (from Nostoc punctiforme)"/>
    <property type="match status" value="1"/>
</dbReference>
<dbReference type="InterPro" id="IPR007921">
    <property type="entry name" value="CHAP_dom"/>
</dbReference>
<dbReference type="AlphaFoldDB" id="A0A8J8KAE6"/>
<dbReference type="Proteomes" id="UP000610746">
    <property type="component" value="Unassembled WGS sequence"/>
</dbReference>